<proteinExistence type="predicted"/>
<organism evidence="2 3">
    <name type="scientific">Fusarium musae</name>
    <dbReference type="NCBI Taxonomy" id="1042133"/>
    <lineage>
        <taxon>Eukaryota</taxon>
        <taxon>Fungi</taxon>
        <taxon>Dikarya</taxon>
        <taxon>Ascomycota</taxon>
        <taxon>Pezizomycotina</taxon>
        <taxon>Sordariomycetes</taxon>
        <taxon>Hypocreomycetidae</taxon>
        <taxon>Hypocreales</taxon>
        <taxon>Nectriaceae</taxon>
        <taxon>Fusarium</taxon>
    </lineage>
</organism>
<reference evidence="2" key="1">
    <citation type="journal article" date="2021" name="Mol. Plant Microbe Interact.">
        <title>Telomere to telomere genome assembly of Fusarium musae F31, causal agent of crown rot disease of banana.</title>
        <authorList>
            <person name="Degradi L."/>
            <person name="Tava V."/>
            <person name="Kunova A."/>
            <person name="Cortesi P."/>
            <person name="Saracchi M."/>
            <person name="Pasquali M."/>
        </authorList>
    </citation>
    <scope>NUCLEOTIDE SEQUENCE</scope>
    <source>
        <strain evidence="2">F31</strain>
    </source>
</reference>
<accession>A0A9P8IV19</accession>
<sequence>MSESELHDEAMTSIAGVSTLLRQTVEAGMPATEHSEIARLNALSDSYTAAQALIKDGKYPVATSTKPPAIPAPTVPKVLDAEQTVKTNLSALYAAEGNSGGVQPPPPAPTDKIATDTSSTGLTQAQKTLADARAALFKSQQDRDVSAADWDSYDMATIADDAAKQVGTWITAKQNVITSRLAALATLRATKAASCPLTVSIITGTTTPEAGDPTSVGSLTVSPEGSEYANPVFGINQDGTLNTDKPATSSSKTQSQTSAADSDPWTTISFSFSAADRNKVAKSKNTGFSTGGSVGFALWGAGGSYSHDPAHSSMQDDMASCDVSVSFSALIVDIDRPWLQAEIFDDADLDIAADVLLSPGASRLKTAIATQETKLNPEFPAYPTSFILAADTSIDFTGSTRHIQEYFNSKTTSSDTSVGWGPFSTNVSSHHSSSHSHVQCHTTATGCKLSFGAPQIIAWVSQILPELPRAKSLNPLWQGAQSS</sequence>
<feature type="region of interest" description="Disordered" evidence="1">
    <location>
        <begin position="205"/>
        <end position="262"/>
    </location>
</feature>
<name>A0A9P8IV19_9HYPO</name>
<comment type="caution">
    <text evidence="2">The sequence shown here is derived from an EMBL/GenBank/DDBJ whole genome shotgun (WGS) entry which is preliminary data.</text>
</comment>
<dbReference type="AlphaFoldDB" id="A0A9P8IV19"/>
<gene>
    <name evidence="2" type="ORF">J7337_003406</name>
</gene>
<dbReference type="GeneID" id="68311263"/>
<dbReference type="EMBL" id="JAHBCI010000002">
    <property type="protein sequence ID" value="KAG9506423.1"/>
    <property type="molecule type" value="Genomic_DNA"/>
</dbReference>
<evidence type="ECO:0000256" key="1">
    <source>
        <dbReference type="SAM" id="MobiDB-lite"/>
    </source>
</evidence>
<evidence type="ECO:0000313" key="2">
    <source>
        <dbReference type="EMBL" id="KAG9506423.1"/>
    </source>
</evidence>
<keyword evidence="3" id="KW-1185">Reference proteome</keyword>
<dbReference type="Proteomes" id="UP000827133">
    <property type="component" value="Unassembled WGS sequence"/>
</dbReference>
<dbReference type="KEGG" id="fmu:J7337_003406"/>
<feature type="compositionally biased region" description="Low complexity" evidence="1">
    <location>
        <begin position="247"/>
        <end position="262"/>
    </location>
</feature>
<protein>
    <submittedName>
        <fullName evidence="2">Uncharacterized protein</fullName>
    </submittedName>
</protein>
<dbReference type="RefSeq" id="XP_044685422.1">
    <property type="nucleotide sequence ID" value="XM_044821122.1"/>
</dbReference>
<feature type="compositionally biased region" description="Polar residues" evidence="1">
    <location>
        <begin position="237"/>
        <end position="246"/>
    </location>
</feature>
<evidence type="ECO:0000313" key="3">
    <source>
        <dbReference type="Proteomes" id="UP000827133"/>
    </source>
</evidence>